<dbReference type="OrthoDB" id="53254at2"/>
<evidence type="ECO:0000256" key="2">
    <source>
        <dbReference type="SAM" id="SignalP"/>
    </source>
</evidence>
<dbReference type="STRING" id="391625.PPSIR1_40455"/>
<protein>
    <recommendedName>
        <fullName evidence="5">Lipoprotein</fullName>
    </recommendedName>
</protein>
<dbReference type="SUPFAM" id="SSF101898">
    <property type="entry name" value="NHL repeat"/>
    <property type="match status" value="1"/>
</dbReference>
<gene>
    <name evidence="3" type="ORF">PPSIR1_40455</name>
</gene>
<feature type="compositionally biased region" description="Acidic residues" evidence="1">
    <location>
        <begin position="30"/>
        <end position="41"/>
    </location>
</feature>
<evidence type="ECO:0000313" key="4">
    <source>
        <dbReference type="Proteomes" id="UP000005801"/>
    </source>
</evidence>
<dbReference type="EMBL" id="ABCS01000004">
    <property type="protein sequence ID" value="EDM81293.1"/>
    <property type="molecule type" value="Genomic_DNA"/>
</dbReference>
<dbReference type="PROSITE" id="PS51257">
    <property type="entry name" value="PROKAR_LIPOPROTEIN"/>
    <property type="match status" value="1"/>
</dbReference>
<evidence type="ECO:0000256" key="1">
    <source>
        <dbReference type="SAM" id="MobiDB-lite"/>
    </source>
</evidence>
<dbReference type="RefSeq" id="WP_006969570.1">
    <property type="nucleotide sequence ID" value="NZ_ABCS01000004.1"/>
</dbReference>
<keyword evidence="2" id="KW-0732">Signal</keyword>
<comment type="caution">
    <text evidence="3">The sequence shown here is derived from an EMBL/GenBank/DDBJ whole genome shotgun (WGS) entry which is preliminary data.</text>
</comment>
<reference evidence="3 4" key="1">
    <citation type="submission" date="2007-06" db="EMBL/GenBank/DDBJ databases">
        <authorList>
            <person name="Shimkets L."/>
            <person name="Ferriera S."/>
            <person name="Johnson J."/>
            <person name="Kravitz S."/>
            <person name="Beeson K."/>
            <person name="Sutton G."/>
            <person name="Rogers Y.-H."/>
            <person name="Friedman R."/>
            <person name="Frazier M."/>
            <person name="Venter J.C."/>
        </authorList>
    </citation>
    <scope>NUCLEOTIDE SEQUENCE [LARGE SCALE GENOMIC DNA]</scope>
    <source>
        <strain evidence="3 4">SIR-1</strain>
    </source>
</reference>
<feature type="region of interest" description="Disordered" evidence="1">
    <location>
        <begin position="27"/>
        <end position="48"/>
    </location>
</feature>
<feature type="chain" id="PRO_5002693449" description="Lipoprotein" evidence="2">
    <location>
        <begin position="31"/>
        <end position="423"/>
    </location>
</feature>
<sequence length="423" mass="43844">MTCPAPRPRPIGALGLAALLGLSACPGSGADDEGDDADEGGETVGQGDDWCLDVGFDPGEALGAVGREVLAPLPSQVADVTCTPDTWAGPDTPQLAPTWTVILDEFRPFGGSRMVAHPEGGVVIVAPNLFTRVSDNGDIAWAQSGGYLELSGLALTMDPDGTILVGASSWSEPSPDPVERFDGQGNSLGAANIPFASPNAEIWGLSFDGEDLLVACFDNTMDDFQAPTLLRVAPDGTELLRKASFQVSPGPLAVTTDGQVLFGNFMLSATTGAVVGQLTLSDSGFPNAASTAGEDLWVAGSGADLTLAKVSGFNVERSLDAHDRYGASDRARDVATTPDGGAVIVGRQRIPSTPFDLEWTDDHAVIIGADADGNALWIDRPAVYAEATNVAVSSDGAVYVMGFAEPVDGNPDAAPRWLRRYDP</sequence>
<feature type="signal peptide" evidence="2">
    <location>
        <begin position="1"/>
        <end position="30"/>
    </location>
</feature>
<keyword evidence="4" id="KW-1185">Reference proteome</keyword>
<name>A6FYM1_9BACT</name>
<accession>A6FYM1</accession>
<dbReference type="Proteomes" id="UP000005801">
    <property type="component" value="Unassembled WGS sequence"/>
</dbReference>
<proteinExistence type="predicted"/>
<evidence type="ECO:0008006" key="5">
    <source>
        <dbReference type="Google" id="ProtNLM"/>
    </source>
</evidence>
<organism evidence="3 4">
    <name type="scientific">Plesiocystis pacifica SIR-1</name>
    <dbReference type="NCBI Taxonomy" id="391625"/>
    <lineage>
        <taxon>Bacteria</taxon>
        <taxon>Pseudomonadati</taxon>
        <taxon>Myxococcota</taxon>
        <taxon>Polyangia</taxon>
        <taxon>Nannocystales</taxon>
        <taxon>Nannocystaceae</taxon>
        <taxon>Plesiocystis</taxon>
    </lineage>
</organism>
<dbReference type="AlphaFoldDB" id="A6FYM1"/>
<evidence type="ECO:0000313" key="3">
    <source>
        <dbReference type="EMBL" id="EDM81293.1"/>
    </source>
</evidence>